<sequence>MPLHGEYEPSTTDWVREQVAQYEATDGQEGGTLLTPLPVIILTTKGAKSGKIRKTPLMRVEHNGAYAVVASNGGAHAHPSWYRNVVAHRLVEVQDRAVRQDMIAREVHGQEKAEWWKRADAAYPLFPDYRAKAGRDIPLFVLEPIADQD</sequence>
<dbReference type="PANTHER" id="PTHR39428:SF3">
    <property type="entry name" value="DEAZAFLAVIN-DEPENDENT NITROREDUCTASE"/>
    <property type="match status" value="1"/>
</dbReference>
<dbReference type="RefSeq" id="WP_311699966.1">
    <property type="nucleotide sequence ID" value="NZ_JAVREY010000076.1"/>
</dbReference>
<comment type="catalytic activity">
    <reaction evidence="2">
        <text>oxidized coenzyme F420-(gamma-L-Glu)(n) + a quinol + H(+) = reduced coenzyme F420-(gamma-L-Glu)(n) + a quinone</text>
        <dbReference type="Rhea" id="RHEA:39663"/>
        <dbReference type="Rhea" id="RHEA-COMP:12939"/>
        <dbReference type="Rhea" id="RHEA-COMP:14378"/>
        <dbReference type="ChEBI" id="CHEBI:15378"/>
        <dbReference type="ChEBI" id="CHEBI:24646"/>
        <dbReference type="ChEBI" id="CHEBI:132124"/>
        <dbReference type="ChEBI" id="CHEBI:133980"/>
        <dbReference type="ChEBI" id="CHEBI:139511"/>
    </reaction>
</comment>
<evidence type="ECO:0000256" key="2">
    <source>
        <dbReference type="ARBA" id="ARBA00049106"/>
    </source>
</evidence>
<gene>
    <name evidence="3" type="ORF">RM764_37005</name>
</gene>
<dbReference type="PANTHER" id="PTHR39428">
    <property type="entry name" value="F420H(2)-DEPENDENT QUINONE REDUCTASE RV1261C"/>
    <property type="match status" value="1"/>
</dbReference>
<proteinExistence type="inferred from homology"/>
<protein>
    <submittedName>
        <fullName evidence="3">Nitroreductase family deazaflavin-dependent oxidoreductase</fullName>
    </submittedName>
</protein>
<reference evidence="4" key="1">
    <citation type="submission" date="2023-07" db="EMBL/GenBank/DDBJ databases">
        <title>30 novel species of actinomycetes from the DSMZ collection.</title>
        <authorList>
            <person name="Nouioui I."/>
        </authorList>
    </citation>
    <scope>NUCLEOTIDE SEQUENCE [LARGE SCALE GENOMIC DNA]</scope>
    <source>
        <strain evidence="4">DSM 41699</strain>
    </source>
</reference>
<dbReference type="Pfam" id="PF04075">
    <property type="entry name" value="F420H2_quin_red"/>
    <property type="match status" value="1"/>
</dbReference>
<accession>A0ABU2U5S3</accession>
<dbReference type="InterPro" id="IPR004378">
    <property type="entry name" value="F420H2_quin_Rdtase"/>
</dbReference>
<name>A0ABU2U5S3_9ACTN</name>
<dbReference type="InterPro" id="IPR012349">
    <property type="entry name" value="Split_barrel_FMN-bd"/>
</dbReference>
<keyword evidence="4" id="KW-1185">Reference proteome</keyword>
<evidence type="ECO:0000256" key="1">
    <source>
        <dbReference type="ARBA" id="ARBA00008710"/>
    </source>
</evidence>
<comment type="caution">
    <text evidence="3">The sequence shown here is derived from an EMBL/GenBank/DDBJ whole genome shotgun (WGS) entry which is preliminary data.</text>
</comment>
<dbReference type="Proteomes" id="UP001183809">
    <property type="component" value="Unassembled WGS sequence"/>
</dbReference>
<evidence type="ECO:0000313" key="4">
    <source>
        <dbReference type="Proteomes" id="UP001183809"/>
    </source>
</evidence>
<comment type="similarity">
    <text evidence="1">Belongs to the F420H(2)-dependent quinone reductase family.</text>
</comment>
<organism evidence="3 4">
    <name type="scientific">Streptomyces gibsoniae</name>
    <dbReference type="NCBI Taxonomy" id="3075529"/>
    <lineage>
        <taxon>Bacteria</taxon>
        <taxon>Bacillati</taxon>
        <taxon>Actinomycetota</taxon>
        <taxon>Actinomycetes</taxon>
        <taxon>Kitasatosporales</taxon>
        <taxon>Streptomycetaceae</taxon>
        <taxon>Streptomyces</taxon>
    </lineage>
</organism>
<dbReference type="Gene3D" id="2.30.110.10">
    <property type="entry name" value="Electron Transport, Fmn-binding Protein, Chain A"/>
    <property type="match status" value="1"/>
</dbReference>
<evidence type="ECO:0000313" key="3">
    <source>
        <dbReference type="EMBL" id="MDT0468523.1"/>
    </source>
</evidence>
<dbReference type="EMBL" id="JAVREY010000076">
    <property type="protein sequence ID" value="MDT0468523.1"/>
    <property type="molecule type" value="Genomic_DNA"/>
</dbReference>
<dbReference type="NCBIfam" id="TIGR00026">
    <property type="entry name" value="hi_GC_TIGR00026"/>
    <property type="match status" value="1"/>
</dbReference>